<sequence>MALLEVHYQLNRPVRLEARFQVRGFTVLLGQSGAGKTSLLKALAGLLPAEGTPFGGLPPERRPVGYLPQDLALFPHMTAWENVAFPLKGRDRKARALALLERVGLLEHAHRRPGELSGGQRQRVALARALARKPELLLLDEPTSALDPLTKHQVLAELAALIRREGLPTLAVSHDPELAGLADWLVVLEGGRILQEGPPEEVLAAPRTASAARLLGFENLFPARVVEGGVEAEGVRLRLPLPPWARPGGRVYVGVRAAEVIVVREDRPPPPENVLEGLLESLYPQGLAYRGRFQGPLALTLLLPRHVQARLHLAPGRRIKVVLKPRYLHLMPGEAEEGL</sequence>
<dbReference type="PANTHER" id="PTHR42781">
    <property type="entry name" value="SPERMIDINE/PUTRESCINE IMPORT ATP-BINDING PROTEIN POTA"/>
    <property type="match status" value="1"/>
</dbReference>
<feature type="domain" description="ABC transporter" evidence="4">
    <location>
        <begin position="1"/>
        <end position="215"/>
    </location>
</feature>
<dbReference type="InterPro" id="IPR017871">
    <property type="entry name" value="ABC_transporter-like_CS"/>
</dbReference>
<protein>
    <submittedName>
        <fullName evidence="5">Spermidine/putrescine import ATP-binding protein PotA</fullName>
    </submittedName>
</protein>
<keyword evidence="2" id="KW-0547">Nucleotide-binding</keyword>
<evidence type="ECO:0000256" key="1">
    <source>
        <dbReference type="ARBA" id="ARBA00022448"/>
    </source>
</evidence>
<dbReference type="PANTHER" id="PTHR42781:SF4">
    <property type="entry name" value="SPERMIDINE_PUTRESCINE IMPORT ATP-BINDING PROTEIN POTA"/>
    <property type="match status" value="1"/>
</dbReference>
<dbReference type="Proteomes" id="UP000279841">
    <property type="component" value="Chromosome"/>
</dbReference>
<keyword evidence="3 5" id="KW-0067">ATP-binding</keyword>
<organism evidence="5 6">
    <name type="scientific">Thermus thermophilus</name>
    <dbReference type="NCBI Taxonomy" id="274"/>
    <lineage>
        <taxon>Bacteria</taxon>
        <taxon>Thermotogati</taxon>
        <taxon>Deinococcota</taxon>
        <taxon>Deinococci</taxon>
        <taxon>Thermales</taxon>
        <taxon>Thermaceae</taxon>
        <taxon>Thermus</taxon>
    </lineage>
</organism>
<dbReference type="SUPFAM" id="SSF50331">
    <property type="entry name" value="MOP-like"/>
    <property type="match status" value="1"/>
</dbReference>
<dbReference type="PROSITE" id="PS50893">
    <property type="entry name" value="ABC_TRANSPORTER_2"/>
    <property type="match status" value="1"/>
</dbReference>
<dbReference type="InterPro" id="IPR003439">
    <property type="entry name" value="ABC_transporter-like_ATP-bd"/>
</dbReference>
<dbReference type="InterPro" id="IPR027417">
    <property type="entry name" value="P-loop_NTPase"/>
</dbReference>
<dbReference type="Gene3D" id="3.40.50.300">
    <property type="entry name" value="P-loop containing nucleotide triphosphate hydrolases"/>
    <property type="match status" value="1"/>
</dbReference>
<dbReference type="Pfam" id="PF00005">
    <property type="entry name" value="ABC_tran"/>
    <property type="match status" value="1"/>
</dbReference>
<reference evidence="5 6" key="1">
    <citation type="submission" date="2018-10" db="EMBL/GenBank/DDBJ databases">
        <authorList>
            <person name="Peiro R."/>
            <person name="Begona"/>
            <person name="Cbmso G."/>
            <person name="Lopez M."/>
            <person name="Gonzalez S."/>
            <person name="Sacristan E."/>
            <person name="Castillo E."/>
        </authorList>
    </citation>
    <scope>NUCLEOTIDE SEQUENCE [LARGE SCALE GENOMIC DNA]</scope>
    <source>
        <strain evidence="5">TTHNAR1</strain>
    </source>
</reference>
<dbReference type="AlphaFoldDB" id="A0A3P4ATL8"/>
<evidence type="ECO:0000256" key="2">
    <source>
        <dbReference type="ARBA" id="ARBA00022741"/>
    </source>
</evidence>
<evidence type="ECO:0000256" key="3">
    <source>
        <dbReference type="ARBA" id="ARBA00022840"/>
    </source>
</evidence>
<evidence type="ECO:0000313" key="5">
    <source>
        <dbReference type="EMBL" id="VCU53283.1"/>
    </source>
</evidence>
<dbReference type="RefSeq" id="WP_014510118.1">
    <property type="nucleotide sequence ID" value="NZ_LR027517.1"/>
</dbReference>
<accession>A0A3P4ATL8</accession>
<dbReference type="InterPro" id="IPR003593">
    <property type="entry name" value="AAA+_ATPase"/>
</dbReference>
<evidence type="ECO:0000313" key="6">
    <source>
        <dbReference type="Proteomes" id="UP000279841"/>
    </source>
</evidence>
<dbReference type="EMBL" id="LR027517">
    <property type="protein sequence ID" value="VCU53283.1"/>
    <property type="molecule type" value="Genomic_DNA"/>
</dbReference>
<dbReference type="SUPFAM" id="SSF52540">
    <property type="entry name" value="P-loop containing nucleoside triphosphate hydrolases"/>
    <property type="match status" value="1"/>
</dbReference>
<dbReference type="GO" id="GO:0005524">
    <property type="term" value="F:ATP binding"/>
    <property type="evidence" value="ECO:0007669"/>
    <property type="project" value="UniProtKB-KW"/>
</dbReference>
<gene>
    <name evidence="5" type="primary">potA_2</name>
    <name evidence="5" type="ORF">TTHN1_01049</name>
</gene>
<evidence type="ECO:0000259" key="4">
    <source>
        <dbReference type="PROSITE" id="PS50893"/>
    </source>
</evidence>
<dbReference type="PROSITE" id="PS00211">
    <property type="entry name" value="ABC_TRANSPORTER_1"/>
    <property type="match status" value="1"/>
</dbReference>
<dbReference type="InterPro" id="IPR050093">
    <property type="entry name" value="ABC_SmlMolc_Importer"/>
</dbReference>
<dbReference type="InterPro" id="IPR008995">
    <property type="entry name" value="Mo/tungstate-bd_C_term_dom"/>
</dbReference>
<name>A0A3P4ATL8_THETH</name>
<dbReference type="SMART" id="SM00382">
    <property type="entry name" value="AAA"/>
    <property type="match status" value="1"/>
</dbReference>
<keyword evidence="1" id="KW-0813">Transport</keyword>
<dbReference type="GO" id="GO:0016887">
    <property type="term" value="F:ATP hydrolysis activity"/>
    <property type="evidence" value="ECO:0007669"/>
    <property type="project" value="InterPro"/>
</dbReference>
<proteinExistence type="predicted"/>